<dbReference type="Proteomes" id="UP001202717">
    <property type="component" value="Chromosome"/>
</dbReference>
<reference evidence="1 2" key="1">
    <citation type="submission" date="2023-01" db="EMBL/GenBank/DDBJ databases">
        <title>Psychroserpens ponticola sp. nov., isolated from seawater.</title>
        <authorList>
            <person name="Kristyanto S."/>
            <person name="Jung J."/>
            <person name="Kim J.M."/>
            <person name="Jeon C.O."/>
        </authorList>
    </citation>
    <scope>NUCLEOTIDE SEQUENCE [LARGE SCALE GENOMIC DNA]</scope>
    <source>
        <strain evidence="1 2">MSW6</strain>
    </source>
</reference>
<gene>
    <name evidence="1" type="ORF">MUN68_007265</name>
</gene>
<name>A0ABY7S311_9FLAO</name>
<keyword evidence="2" id="KW-1185">Reference proteome</keyword>
<proteinExistence type="predicted"/>
<organism evidence="1 2">
    <name type="scientific">Psychroserpens ponticola</name>
    <dbReference type="NCBI Taxonomy" id="2932268"/>
    <lineage>
        <taxon>Bacteria</taxon>
        <taxon>Pseudomonadati</taxon>
        <taxon>Bacteroidota</taxon>
        <taxon>Flavobacteriia</taxon>
        <taxon>Flavobacteriales</taxon>
        <taxon>Flavobacteriaceae</taxon>
        <taxon>Psychroserpens</taxon>
    </lineage>
</organism>
<accession>A0ABY7S311</accession>
<protein>
    <recommendedName>
        <fullName evidence="3">DUF2946 domain-containing protein</fullName>
    </recommendedName>
</protein>
<evidence type="ECO:0008006" key="3">
    <source>
        <dbReference type="Google" id="ProtNLM"/>
    </source>
</evidence>
<evidence type="ECO:0000313" key="1">
    <source>
        <dbReference type="EMBL" id="WCO03291.1"/>
    </source>
</evidence>
<dbReference type="EMBL" id="CP116221">
    <property type="protein sequence ID" value="WCO03291.1"/>
    <property type="molecule type" value="Genomic_DNA"/>
</dbReference>
<dbReference type="RefSeq" id="WP_249994458.1">
    <property type="nucleotide sequence ID" value="NZ_CP116221.1"/>
</dbReference>
<evidence type="ECO:0000313" key="2">
    <source>
        <dbReference type="Proteomes" id="UP001202717"/>
    </source>
</evidence>
<sequence length="110" mass="13007">MNNYNKHIAYRIATLLVVVCLVLPSVVKFAHIFAHHEHEVCLGKNQTHLHELDLDCEFYKFNLSNSFYFKIDDFKIDFNVPSQVLNTKHHTYLKSHQQLTTYLRGPPYLM</sequence>